<feature type="chain" id="PRO_5038602678" description="DUF4362 domain-containing protein" evidence="2">
    <location>
        <begin position="25"/>
        <end position="182"/>
    </location>
</feature>
<dbReference type="EMBL" id="WJEE01000001">
    <property type="protein sequence ID" value="MRI64766.1"/>
    <property type="molecule type" value="Genomic_DNA"/>
</dbReference>
<comment type="caution">
    <text evidence="3">The sequence shown here is derived from an EMBL/GenBank/DDBJ whole genome shotgun (WGS) entry which is preliminary data.</text>
</comment>
<organism evidence="3 4">
    <name type="scientific">Gracilibacillus thailandensis</name>
    <dbReference type="NCBI Taxonomy" id="563735"/>
    <lineage>
        <taxon>Bacteria</taxon>
        <taxon>Bacillati</taxon>
        <taxon>Bacillota</taxon>
        <taxon>Bacilli</taxon>
        <taxon>Bacillales</taxon>
        <taxon>Bacillaceae</taxon>
        <taxon>Gracilibacillus</taxon>
    </lineage>
</organism>
<keyword evidence="2" id="KW-0732">Signal</keyword>
<sequence length="182" mass="21135">MMIVSKKKSICLFIVLLILLQACGTSDQYEVQSDINPSSSGEQNQTEDETFVPKETDVIFQNNELKNKEVLETFMETAGTKGNDNTSEIRVVKYFSSDNFIIYDLKSRYSEEADQRWIEVNPDTTYYDKNSNTQDVFNNAPQQCGWLEKDTTNPKDAYYKFFECRTNWEYRFLPALAGDKDN</sequence>
<keyword evidence="4" id="KW-1185">Reference proteome</keyword>
<feature type="compositionally biased region" description="Polar residues" evidence="1">
    <location>
        <begin position="31"/>
        <end position="44"/>
    </location>
</feature>
<evidence type="ECO:0000256" key="1">
    <source>
        <dbReference type="SAM" id="MobiDB-lite"/>
    </source>
</evidence>
<evidence type="ECO:0000256" key="2">
    <source>
        <dbReference type="SAM" id="SignalP"/>
    </source>
</evidence>
<feature type="region of interest" description="Disordered" evidence="1">
    <location>
        <begin position="31"/>
        <end position="51"/>
    </location>
</feature>
<dbReference type="AlphaFoldDB" id="A0A6N7R231"/>
<name>A0A6N7R231_9BACI</name>
<evidence type="ECO:0000313" key="3">
    <source>
        <dbReference type="EMBL" id="MRI64766.1"/>
    </source>
</evidence>
<reference evidence="3 4" key="1">
    <citation type="submission" date="2019-10" db="EMBL/GenBank/DDBJ databases">
        <title>Gracilibacillus salitolerans sp. nov., a moderate halophile isolated from a saline soil in northwest China.</title>
        <authorList>
            <person name="Gan L."/>
        </authorList>
    </citation>
    <scope>NUCLEOTIDE SEQUENCE [LARGE SCALE GENOMIC DNA]</scope>
    <source>
        <strain evidence="3 4">TP2-8</strain>
    </source>
</reference>
<protein>
    <recommendedName>
        <fullName evidence="5">DUF4362 domain-containing protein</fullName>
    </recommendedName>
</protein>
<dbReference type="Proteomes" id="UP000435187">
    <property type="component" value="Unassembled WGS sequence"/>
</dbReference>
<evidence type="ECO:0008006" key="5">
    <source>
        <dbReference type="Google" id="ProtNLM"/>
    </source>
</evidence>
<feature type="signal peptide" evidence="2">
    <location>
        <begin position="1"/>
        <end position="24"/>
    </location>
</feature>
<evidence type="ECO:0000313" key="4">
    <source>
        <dbReference type="Proteomes" id="UP000435187"/>
    </source>
</evidence>
<accession>A0A6N7R231</accession>
<dbReference type="RefSeq" id="WP_163578377.1">
    <property type="nucleotide sequence ID" value="NZ_WJEE01000001.1"/>
</dbReference>
<gene>
    <name evidence="3" type="ORF">GH885_00200</name>
</gene>
<proteinExistence type="predicted"/>
<dbReference type="PROSITE" id="PS51257">
    <property type="entry name" value="PROKAR_LIPOPROTEIN"/>
    <property type="match status" value="1"/>
</dbReference>